<dbReference type="PANTHER" id="PTHR21599">
    <property type="entry name" value="GLYCERATE KINASE"/>
    <property type="match status" value="1"/>
</dbReference>
<dbReference type="Proteomes" id="UP000265581">
    <property type="component" value="Unassembled WGS sequence"/>
</dbReference>
<accession>A0A371PC74</accession>
<dbReference type="InterPro" id="IPR018197">
    <property type="entry name" value="Glycerate_kinase_RE-like"/>
</dbReference>
<dbReference type="Gene3D" id="3.40.50.10350">
    <property type="entry name" value="Glycerate kinase, domain 1"/>
    <property type="match status" value="1"/>
</dbReference>
<dbReference type="InterPro" id="IPR036129">
    <property type="entry name" value="Glycerate_kinase_sf"/>
</dbReference>
<evidence type="ECO:0000256" key="4">
    <source>
        <dbReference type="PIRNR" id="PIRNR006078"/>
    </source>
</evidence>
<proteinExistence type="inferred from homology"/>
<evidence type="ECO:0000256" key="3">
    <source>
        <dbReference type="ARBA" id="ARBA00022777"/>
    </source>
</evidence>
<dbReference type="PIRSF" id="PIRSF006078">
    <property type="entry name" value="GlxK"/>
    <property type="match status" value="1"/>
</dbReference>
<protein>
    <submittedName>
        <fullName evidence="5">Glycerate kinase</fullName>
    </submittedName>
</protein>
<keyword evidence="6" id="KW-1185">Reference proteome</keyword>
<reference evidence="5 6" key="1">
    <citation type="submission" date="2018-08" db="EMBL/GenBank/DDBJ databases">
        <title>Aeromicrobium sp. M2KJ-4, whole genome shotgun sequence.</title>
        <authorList>
            <person name="Tuo L."/>
        </authorList>
    </citation>
    <scope>NUCLEOTIDE SEQUENCE [LARGE SCALE GENOMIC DNA]</scope>
    <source>
        <strain evidence="5 6">M2KJ-4</strain>
    </source>
</reference>
<dbReference type="InterPro" id="IPR018193">
    <property type="entry name" value="Glyc_kinase_flavodox-like_fold"/>
</dbReference>
<dbReference type="InterPro" id="IPR004381">
    <property type="entry name" value="Glycerate_kinase"/>
</dbReference>
<gene>
    <name evidence="5" type="ORF">DX116_06115</name>
</gene>
<dbReference type="GO" id="GO:0008887">
    <property type="term" value="F:glycerate kinase activity"/>
    <property type="evidence" value="ECO:0007669"/>
    <property type="project" value="UniProtKB-UniRule"/>
</dbReference>
<keyword evidence="3 4" id="KW-0418">Kinase</keyword>
<dbReference type="Pfam" id="PF02595">
    <property type="entry name" value="Gly_kinase"/>
    <property type="match status" value="1"/>
</dbReference>
<evidence type="ECO:0000256" key="1">
    <source>
        <dbReference type="ARBA" id="ARBA00006284"/>
    </source>
</evidence>
<evidence type="ECO:0000256" key="2">
    <source>
        <dbReference type="ARBA" id="ARBA00022679"/>
    </source>
</evidence>
<comment type="similarity">
    <text evidence="1 4">Belongs to the glycerate kinase type-1 family.</text>
</comment>
<dbReference type="OrthoDB" id="9774290at2"/>
<dbReference type="EMBL" id="QUBR01000001">
    <property type="protein sequence ID" value="REK73148.1"/>
    <property type="molecule type" value="Genomic_DNA"/>
</dbReference>
<dbReference type="AlphaFoldDB" id="A0A371PC74"/>
<organism evidence="5 6">
    <name type="scientific">Aeromicrobium endophyticum</name>
    <dbReference type="NCBI Taxonomy" id="2292704"/>
    <lineage>
        <taxon>Bacteria</taxon>
        <taxon>Bacillati</taxon>
        <taxon>Actinomycetota</taxon>
        <taxon>Actinomycetes</taxon>
        <taxon>Propionibacteriales</taxon>
        <taxon>Nocardioidaceae</taxon>
        <taxon>Aeromicrobium</taxon>
    </lineage>
</organism>
<name>A0A371PC74_9ACTN</name>
<dbReference type="GO" id="GO:0031388">
    <property type="term" value="P:organic acid phosphorylation"/>
    <property type="evidence" value="ECO:0007669"/>
    <property type="project" value="UniProtKB-UniRule"/>
</dbReference>
<keyword evidence="2 4" id="KW-0808">Transferase</keyword>
<sequence length="387" mass="38807">MEDTVGRTAKRIVLAPDKFKGSVTALEVIDSMAQACHAVDGIVVDPMGLADGGDGSVDAALSRGWDELVVPATDAWGGPVSARIAVHEGRAIVEVATICGLGARRPSAGEAAGASTRGVGVVLSTLVEHGFHDVTLALGGSATTDGGAGMLRALGAVMLDGRGDPIGDGPDGLLDCRAVDLSGALAAVDGLELRLACDVDTPMVGVDGSAEMFARQKGADDDTVQVLSAALAQLASVIEPAAGHEGASTVPGSGAAGGLAWAGLVIGGTIRPGSEVFLDLLDAERVIGGATLVVTGEGCLDEQSLRGKAPVAVARLAAGLDVPAIAIVGSNRLPESADHPFARVIALDRIDPACASDPSLTRVLLEKVMADVLANHLPTLTTTGDHR</sequence>
<dbReference type="NCBIfam" id="TIGR00045">
    <property type="entry name" value="glycerate kinase"/>
    <property type="match status" value="1"/>
</dbReference>
<dbReference type="PANTHER" id="PTHR21599:SF0">
    <property type="entry name" value="GLYCERATE KINASE"/>
    <property type="match status" value="1"/>
</dbReference>
<dbReference type="RefSeq" id="WP_119703262.1">
    <property type="nucleotide sequence ID" value="NZ_JBHSOI010000001.1"/>
</dbReference>
<evidence type="ECO:0000313" key="6">
    <source>
        <dbReference type="Proteomes" id="UP000265581"/>
    </source>
</evidence>
<comment type="caution">
    <text evidence="5">The sequence shown here is derived from an EMBL/GenBank/DDBJ whole genome shotgun (WGS) entry which is preliminary data.</text>
</comment>
<dbReference type="Gene3D" id="3.90.1510.10">
    <property type="entry name" value="Glycerate kinase, domain 2"/>
    <property type="match status" value="1"/>
</dbReference>
<dbReference type="SUPFAM" id="SSF110738">
    <property type="entry name" value="Glycerate kinase I"/>
    <property type="match status" value="1"/>
</dbReference>
<evidence type="ECO:0000313" key="5">
    <source>
        <dbReference type="EMBL" id="REK73148.1"/>
    </source>
</evidence>